<name>A0ABN6KB01_9LEPT</name>
<evidence type="ECO:0008006" key="3">
    <source>
        <dbReference type="Google" id="ProtNLM"/>
    </source>
</evidence>
<keyword evidence="2" id="KW-1185">Reference proteome</keyword>
<dbReference type="EMBL" id="AP025028">
    <property type="protein sequence ID" value="BDA77085.1"/>
    <property type="molecule type" value="Genomic_DNA"/>
</dbReference>
<accession>A0ABN6KB01</accession>
<reference evidence="1 2" key="1">
    <citation type="submission" date="2021-08" db="EMBL/GenBank/DDBJ databases">
        <title>Complete genome sequence of Leptospira kobayashii strain E30.</title>
        <authorList>
            <person name="Nakao R."/>
            <person name="Nakamura S."/>
            <person name="Masuzawa T."/>
            <person name="Koizumi N."/>
        </authorList>
    </citation>
    <scope>NUCLEOTIDE SEQUENCE [LARGE SCALE GENOMIC DNA]</scope>
    <source>
        <strain evidence="1 2">E30</strain>
    </source>
</reference>
<proteinExistence type="predicted"/>
<organism evidence="1 2">
    <name type="scientific">Leptospira kobayashii</name>
    <dbReference type="NCBI Taxonomy" id="1917830"/>
    <lineage>
        <taxon>Bacteria</taxon>
        <taxon>Pseudomonadati</taxon>
        <taxon>Spirochaetota</taxon>
        <taxon>Spirochaetia</taxon>
        <taxon>Leptospirales</taxon>
        <taxon>Leptospiraceae</taxon>
        <taxon>Leptospira</taxon>
    </lineage>
</organism>
<evidence type="ECO:0000313" key="2">
    <source>
        <dbReference type="Proteomes" id="UP000245263"/>
    </source>
</evidence>
<sequence>MLVTVNSVKQKTPILFLMLILNLSFGCKFGHVEDIEDCNPIADYYERGAHYIRRDLVRDDGTLDYKKLLEDSKPQNSECYPANHEVK</sequence>
<evidence type="ECO:0000313" key="1">
    <source>
        <dbReference type="EMBL" id="BDA77085.1"/>
    </source>
</evidence>
<dbReference type="Proteomes" id="UP000245263">
    <property type="component" value="Chromosome 1"/>
</dbReference>
<protein>
    <recommendedName>
        <fullName evidence="3">Lipoprotein</fullName>
    </recommendedName>
</protein>
<gene>
    <name evidence="1" type="ORF">LPTSP3_g00150</name>
</gene>